<dbReference type="Gene3D" id="3.40.50.300">
    <property type="entry name" value="P-loop containing nucleotide triphosphate hydrolases"/>
    <property type="match status" value="1"/>
</dbReference>
<feature type="domain" description="ABC transporter" evidence="6">
    <location>
        <begin position="2"/>
        <end position="238"/>
    </location>
</feature>
<evidence type="ECO:0000256" key="1">
    <source>
        <dbReference type="ARBA" id="ARBA00022448"/>
    </source>
</evidence>
<keyword evidence="4" id="KW-0547">Nucleotide-binding</keyword>
<name>A0ABU3E9T1_9RHOB</name>
<protein>
    <submittedName>
        <fullName evidence="7">ATP-binding cassette domain-containing protein</fullName>
    </submittedName>
</protein>
<dbReference type="PROSITE" id="PS50893">
    <property type="entry name" value="ABC_TRANSPORTER_2"/>
    <property type="match status" value="1"/>
</dbReference>
<dbReference type="InterPro" id="IPR003593">
    <property type="entry name" value="AAA+_ATPase"/>
</dbReference>
<keyword evidence="5 7" id="KW-0067">ATP-binding</keyword>
<dbReference type="Pfam" id="PF00005">
    <property type="entry name" value="ABC_tran"/>
    <property type="match status" value="1"/>
</dbReference>
<sequence length="247" mass="26501">MLTITGLSKRYGETVALERATIPFRAGTVHTILGENGSGKSTLVKLLSGIVLPDAGEIALDGRPVTARSPAAFQAAGFATAFQEVLIAPDRSVTDNILLGLDGLFIRRVPRHERRDRAAAVLARFARTAIDLDAPAGSLALAAQQLVVLARTLARDPRVLILDEITAALDFADRESVFSLLREQAAAGCLILLITHRMDEVMALSDDISILRSGRVVTTQPRDGSTPAELLRLMAPQTATELERHHG</sequence>
<evidence type="ECO:0000259" key="6">
    <source>
        <dbReference type="PROSITE" id="PS50893"/>
    </source>
</evidence>
<proteinExistence type="predicted"/>
<keyword evidence="3" id="KW-0677">Repeat</keyword>
<dbReference type="PANTHER" id="PTHR43790">
    <property type="entry name" value="CARBOHYDRATE TRANSPORT ATP-BINDING PROTEIN MG119-RELATED"/>
    <property type="match status" value="1"/>
</dbReference>
<dbReference type="SUPFAM" id="SSF52540">
    <property type="entry name" value="P-loop containing nucleoside triphosphate hydrolases"/>
    <property type="match status" value="1"/>
</dbReference>
<evidence type="ECO:0000256" key="4">
    <source>
        <dbReference type="ARBA" id="ARBA00022741"/>
    </source>
</evidence>
<evidence type="ECO:0000313" key="8">
    <source>
        <dbReference type="Proteomes" id="UP001251085"/>
    </source>
</evidence>
<dbReference type="EMBL" id="JAVRQI010000002">
    <property type="protein sequence ID" value="MDT1060984.1"/>
    <property type="molecule type" value="Genomic_DNA"/>
</dbReference>
<keyword evidence="1" id="KW-0813">Transport</keyword>
<keyword evidence="2" id="KW-0762">Sugar transport</keyword>
<keyword evidence="8" id="KW-1185">Reference proteome</keyword>
<organism evidence="7 8">
    <name type="scientific">Paracoccus broussonetiae</name>
    <dbReference type="NCBI Taxonomy" id="3075834"/>
    <lineage>
        <taxon>Bacteria</taxon>
        <taxon>Pseudomonadati</taxon>
        <taxon>Pseudomonadota</taxon>
        <taxon>Alphaproteobacteria</taxon>
        <taxon>Rhodobacterales</taxon>
        <taxon>Paracoccaceae</taxon>
        <taxon>Paracoccus</taxon>
    </lineage>
</organism>
<reference evidence="8" key="1">
    <citation type="submission" date="2023-07" db="EMBL/GenBank/DDBJ databases">
        <title>Characterization of two Paracoccaceae strains isolated from Phycosphere and proposal of Xinfangfangia lacusdiani sp. nov.</title>
        <authorList>
            <person name="Deng Y."/>
            <person name="Zhang Y.Q."/>
        </authorList>
    </citation>
    <scope>NUCLEOTIDE SEQUENCE [LARGE SCALE GENOMIC DNA]</scope>
    <source>
        <strain evidence="8">CPCC 101403</strain>
    </source>
</reference>
<comment type="caution">
    <text evidence="7">The sequence shown here is derived from an EMBL/GenBank/DDBJ whole genome shotgun (WGS) entry which is preliminary data.</text>
</comment>
<dbReference type="InterPro" id="IPR003439">
    <property type="entry name" value="ABC_transporter-like_ATP-bd"/>
</dbReference>
<dbReference type="RefSeq" id="WP_311758090.1">
    <property type="nucleotide sequence ID" value="NZ_JAVRQI010000002.1"/>
</dbReference>
<dbReference type="GO" id="GO:0005524">
    <property type="term" value="F:ATP binding"/>
    <property type="evidence" value="ECO:0007669"/>
    <property type="project" value="UniProtKB-KW"/>
</dbReference>
<dbReference type="InterPro" id="IPR027417">
    <property type="entry name" value="P-loop_NTPase"/>
</dbReference>
<gene>
    <name evidence="7" type="ORF">RM190_03875</name>
</gene>
<dbReference type="PANTHER" id="PTHR43790:SF9">
    <property type="entry name" value="GALACTOFURANOSE TRANSPORTER ATP-BINDING PROTEIN YTFR"/>
    <property type="match status" value="1"/>
</dbReference>
<evidence type="ECO:0000256" key="3">
    <source>
        <dbReference type="ARBA" id="ARBA00022737"/>
    </source>
</evidence>
<evidence type="ECO:0000256" key="5">
    <source>
        <dbReference type="ARBA" id="ARBA00022840"/>
    </source>
</evidence>
<dbReference type="Proteomes" id="UP001251085">
    <property type="component" value="Unassembled WGS sequence"/>
</dbReference>
<accession>A0ABU3E9T1</accession>
<dbReference type="InterPro" id="IPR050107">
    <property type="entry name" value="ABC_carbohydrate_import_ATPase"/>
</dbReference>
<dbReference type="CDD" id="cd03216">
    <property type="entry name" value="ABC_Carb_Monos_I"/>
    <property type="match status" value="1"/>
</dbReference>
<evidence type="ECO:0000313" key="7">
    <source>
        <dbReference type="EMBL" id="MDT1060984.1"/>
    </source>
</evidence>
<evidence type="ECO:0000256" key="2">
    <source>
        <dbReference type="ARBA" id="ARBA00022597"/>
    </source>
</evidence>
<dbReference type="SMART" id="SM00382">
    <property type="entry name" value="AAA"/>
    <property type="match status" value="1"/>
</dbReference>